<dbReference type="Proteomes" id="UP000004416">
    <property type="component" value="Unassembled WGS sequence"/>
</dbReference>
<evidence type="ECO:0000313" key="6">
    <source>
        <dbReference type="Proteomes" id="UP000004416"/>
    </source>
</evidence>
<comment type="caution">
    <text evidence="5">The sequence shown here is derived from an EMBL/GenBank/DDBJ whole genome shotgun (WGS) entry which is preliminary data.</text>
</comment>
<dbReference type="SUPFAM" id="SSF140931">
    <property type="entry name" value="Fic-like"/>
    <property type="match status" value="1"/>
</dbReference>
<name>G9XSA2_DESHA</name>
<feature type="site" description="Important for autoinhibition of adenylyltransferase activity" evidence="3">
    <location>
        <position position="73"/>
    </location>
</feature>
<evidence type="ECO:0000256" key="3">
    <source>
        <dbReference type="PIRSR" id="PIRSR640198-3"/>
    </source>
</evidence>
<evidence type="ECO:0000256" key="2">
    <source>
        <dbReference type="PIRSR" id="PIRSR640198-2"/>
    </source>
</evidence>
<dbReference type="Pfam" id="PF21247">
    <property type="entry name" value="Fic-like_C"/>
    <property type="match status" value="1"/>
</dbReference>
<protein>
    <submittedName>
        <fullName evidence="5">Fic family protein</fullName>
    </submittedName>
</protein>
<dbReference type="InterPro" id="IPR036597">
    <property type="entry name" value="Fido-like_dom_sf"/>
</dbReference>
<dbReference type="InterPro" id="IPR049514">
    <property type="entry name" value="Fic-like_C"/>
</dbReference>
<keyword evidence="2" id="KW-0067">ATP-binding</keyword>
<dbReference type="EMBL" id="AFZX01000097">
    <property type="protein sequence ID" value="EHL05501.1"/>
    <property type="molecule type" value="Genomic_DNA"/>
</dbReference>
<dbReference type="PATRIC" id="fig|537010.4.peg.3605"/>
<dbReference type="InterPro" id="IPR040198">
    <property type="entry name" value="Fido_containing"/>
</dbReference>
<dbReference type="Pfam" id="PF02661">
    <property type="entry name" value="Fic"/>
    <property type="match status" value="1"/>
</dbReference>
<keyword evidence="2" id="KW-0547">Nucleotide-binding</keyword>
<dbReference type="Gene3D" id="1.10.3290.10">
    <property type="entry name" value="Fido-like domain"/>
    <property type="match status" value="1"/>
</dbReference>
<dbReference type="PROSITE" id="PS51459">
    <property type="entry name" value="FIDO"/>
    <property type="match status" value="1"/>
</dbReference>
<sequence length="347" mass="39698">MYGIITYKIKLGGEPVPEKPYTPPYSVTDAMIHLVAEISEQVGVVTVKNESAVNPHLRRDNQIRTIHSSLAIENNSLSLEQMTDVIHGKRVLGAPKEIREVKNAYEAYNLLLSFDPCHIDDLLKAHKILMLELTNESGRFRSGGAGVFAGSELVHMAPPAELVPKLISDLLHWVKNADTHPLIKSCLFHYEFEFIHPFADGNGRMGRMWQTLLLSRWKPVFHWLPVETLIRERQNKYYKVLALADKAADSTAFIEFMLRVIRDSLRELIQTEQVREQVTEQVERLMMVLGNEILSAKELLERLGLKHRPTFSINYLRPALELGLIEMTVPDKPNSSRQKYRAIKKTK</sequence>
<dbReference type="PANTHER" id="PTHR13504">
    <property type="entry name" value="FIDO DOMAIN-CONTAINING PROTEIN DDB_G0283145"/>
    <property type="match status" value="1"/>
</dbReference>
<feature type="binding site" evidence="2">
    <location>
        <begin position="200"/>
        <end position="207"/>
    </location>
    <ligand>
        <name>ATP</name>
        <dbReference type="ChEBI" id="CHEBI:30616"/>
    </ligand>
</feature>
<gene>
    <name evidence="5" type="ORF">HMPREF0322_03851</name>
</gene>
<proteinExistence type="predicted"/>
<dbReference type="InterPro" id="IPR003812">
    <property type="entry name" value="Fido"/>
</dbReference>
<accession>G9XSA2</accession>
<dbReference type="PANTHER" id="PTHR13504:SF38">
    <property type="entry name" value="FIDO DOMAIN-CONTAINING PROTEIN"/>
    <property type="match status" value="1"/>
</dbReference>
<organism evidence="5 6">
    <name type="scientific">Desulfitobacterium hafniense DP7</name>
    <dbReference type="NCBI Taxonomy" id="537010"/>
    <lineage>
        <taxon>Bacteria</taxon>
        <taxon>Bacillati</taxon>
        <taxon>Bacillota</taxon>
        <taxon>Clostridia</taxon>
        <taxon>Eubacteriales</taxon>
        <taxon>Desulfitobacteriaceae</taxon>
        <taxon>Desulfitobacterium</taxon>
    </lineage>
</organism>
<evidence type="ECO:0000259" key="4">
    <source>
        <dbReference type="PROSITE" id="PS51459"/>
    </source>
</evidence>
<feature type="active site" evidence="1">
    <location>
        <position position="196"/>
    </location>
</feature>
<reference evidence="5 6" key="1">
    <citation type="submission" date="2011-08" db="EMBL/GenBank/DDBJ databases">
        <authorList>
            <person name="Weinstock G."/>
            <person name="Sodergren E."/>
            <person name="Clifton S."/>
            <person name="Fulton L."/>
            <person name="Fulton B."/>
            <person name="Courtney L."/>
            <person name="Fronick C."/>
            <person name="Harrison M."/>
            <person name="Strong C."/>
            <person name="Farmer C."/>
            <person name="Delahaunty K."/>
            <person name="Markovic C."/>
            <person name="Hall O."/>
            <person name="Minx P."/>
            <person name="Tomlinson C."/>
            <person name="Mitreva M."/>
            <person name="Hou S."/>
            <person name="Chen J."/>
            <person name="Wollam A."/>
            <person name="Pepin K.H."/>
            <person name="Johnson M."/>
            <person name="Bhonagiri V."/>
            <person name="Zhang X."/>
            <person name="Suruliraj S."/>
            <person name="Warren W."/>
            <person name="Chinwalla A."/>
            <person name="Mardis E.R."/>
            <person name="Wilson R.K."/>
        </authorList>
    </citation>
    <scope>NUCLEOTIDE SEQUENCE [LARGE SCALE GENOMIC DNA]</scope>
    <source>
        <strain evidence="5 6">DP7</strain>
    </source>
</reference>
<evidence type="ECO:0000256" key="1">
    <source>
        <dbReference type="PIRSR" id="PIRSR640198-1"/>
    </source>
</evidence>
<dbReference type="GO" id="GO:0005524">
    <property type="term" value="F:ATP binding"/>
    <property type="evidence" value="ECO:0007669"/>
    <property type="project" value="UniProtKB-KW"/>
</dbReference>
<feature type="domain" description="Fido" evidence="4">
    <location>
        <begin position="117"/>
        <end position="259"/>
    </location>
</feature>
<dbReference type="HOGENOM" id="CLU_047250_0_0_9"/>
<feature type="binding site" evidence="2">
    <location>
        <begin position="237"/>
        <end position="238"/>
    </location>
    <ligand>
        <name>ATP</name>
        <dbReference type="ChEBI" id="CHEBI:30616"/>
    </ligand>
</feature>
<evidence type="ECO:0000313" key="5">
    <source>
        <dbReference type="EMBL" id="EHL05501.1"/>
    </source>
</evidence>
<dbReference type="AlphaFoldDB" id="G9XSA2"/>